<reference evidence="1" key="1">
    <citation type="submission" date="2014-09" db="EMBL/GenBank/DDBJ databases">
        <authorList>
            <person name="Magalhaes I.L.F."/>
            <person name="Oliveira U."/>
            <person name="Santos F.R."/>
            <person name="Vidigal T.H.D.A."/>
            <person name="Brescovit A.D."/>
            <person name="Santos A.J."/>
        </authorList>
    </citation>
    <scope>NUCLEOTIDE SEQUENCE</scope>
    <source>
        <tissue evidence="1">Shoot tissue taken approximately 20 cm above the soil surface</tissue>
    </source>
</reference>
<evidence type="ECO:0000313" key="1">
    <source>
        <dbReference type="EMBL" id="JAE05605.1"/>
    </source>
</evidence>
<dbReference type="EMBL" id="GBRH01192291">
    <property type="protein sequence ID" value="JAE05605.1"/>
    <property type="molecule type" value="Transcribed_RNA"/>
</dbReference>
<name>A0A0A9EY10_ARUDO</name>
<sequence length="38" mass="4326">MTSSLASCSEDWLYECKYLLHKQENGVHIKQRTLANAG</sequence>
<reference evidence="1" key="2">
    <citation type="journal article" date="2015" name="Data Brief">
        <title>Shoot transcriptome of the giant reed, Arundo donax.</title>
        <authorList>
            <person name="Barrero R.A."/>
            <person name="Guerrero F.D."/>
            <person name="Moolhuijzen P."/>
            <person name="Goolsby J.A."/>
            <person name="Tidwell J."/>
            <person name="Bellgard S.E."/>
            <person name="Bellgard M.I."/>
        </authorList>
    </citation>
    <scope>NUCLEOTIDE SEQUENCE</scope>
    <source>
        <tissue evidence="1">Shoot tissue taken approximately 20 cm above the soil surface</tissue>
    </source>
</reference>
<organism evidence="1">
    <name type="scientific">Arundo donax</name>
    <name type="common">Giant reed</name>
    <name type="synonym">Donax arundinaceus</name>
    <dbReference type="NCBI Taxonomy" id="35708"/>
    <lineage>
        <taxon>Eukaryota</taxon>
        <taxon>Viridiplantae</taxon>
        <taxon>Streptophyta</taxon>
        <taxon>Embryophyta</taxon>
        <taxon>Tracheophyta</taxon>
        <taxon>Spermatophyta</taxon>
        <taxon>Magnoliopsida</taxon>
        <taxon>Liliopsida</taxon>
        <taxon>Poales</taxon>
        <taxon>Poaceae</taxon>
        <taxon>PACMAD clade</taxon>
        <taxon>Arundinoideae</taxon>
        <taxon>Arundineae</taxon>
        <taxon>Arundo</taxon>
    </lineage>
</organism>
<accession>A0A0A9EY10</accession>
<dbReference type="AlphaFoldDB" id="A0A0A9EY10"/>
<proteinExistence type="predicted"/>
<protein>
    <submittedName>
        <fullName evidence="1">Uncharacterized protein</fullName>
    </submittedName>
</protein>